<accession>A0A090GPP5</accession>
<reference evidence="2 3" key="1">
    <citation type="submission" date="2014-08" db="EMBL/GenBank/DDBJ databases">
        <authorList>
            <person name="Moulin Lionel"/>
        </authorList>
    </citation>
    <scope>NUCLEOTIDE SEQUENCE [LARGE SCALE GENOMIC DNA]</scope>
</reference>
<sequence length="58" mass="6226">MGVSLGFLRKLLVLATIAAVVAGSVAVIERLVFVSPKPAVSGEPPQKKSVPQRRWRLT</sequence>
<evidence type="ECO:0000256" key="1">
    <source>
        <dbReference type="SAM" id="MobiDB-lite"/>
    </source>
</evidence>
<dbReference type="AlphaFoldDB" id="A0A090GPP5"/>
<feature type="region of interest" description="Disordered" evidence="1">
    <location>
        <begin position="38"/>
        <end position="58"/>
    </location>
</feature>
<protein>
    <submittedName>
        <fullName evidence="2">Uncharacterized protein</fullName>
    </submittedName>
</protein>
<dbReference type="Proteomes" id="UP000046373">
    <property type="component" value="Unassembled WGS sequence"/>
</dbReference>
<evidence type="ECO:0000313" key="2">
    <source>
        <dbReference type="EMBL" id="CDX42818.1"/>
    </source>
</evidence>
<organism evidence="2 3">
    <name type="scientific">Mesorhizobium plurifarium</name>
    <dbReference type="NCBI Taxonomy" id="69974"/>
    <lineage>
        <taxon>Bacteria</taxon>
        <taxon>Pseudomonadati</taxon>
        <taxon>Pseudomonadota</taxon>
        <taxon>Alphaproteobacteria</taxon>
        <taxon>Hyphomicrobiales</taxon>
        <taxon>Phyllobacteriaceae</taxon>
        <taxon>Mesorhizobium</taxon>
    </lineage>
</organism>
<evidence type="ECO:0000313" key="3">
    <source>
        <dbReference type="Proteomes" id="UP000046373"/>
    </source>
</evidence>
<dbReference type="EMBL" id="CCNB01000043">
    <property type="protein sequence ID" value="CDX42818.1"/>
    <property type="molecule type" value="Genomic_DNA"/>
</dbReference>
<proteinExistence type="predicted"/>
<gene>
    <name evidence="2" type="ORF">MPLDJ20_60005</name>
</gene>
<name>A0A090GPP5_MESPL</name>